<reference evidence="2" key="1">
    <citation type="submission" date="2018-05" db="EMBL/GenBank/DDBJ databases">
        <authorList>
            <person name="Lanie J.A."/>
            <person name="Ng W.-L."/>
            <person name="Kazmierczak K.M."/>
            <person name="Andrzejewski T.M."/>
            <person name="Davidsen T.M."/>
            <person name="Wayne K.J."/>
            <person name="Tettelin H."/>
            <person name="Glass J.I."/>
            <person name="Rusch D."/>
            <person name="Podicherti R."/>
            <person name="Tsui H.-C.T."/>
            <person name="Winkler M.E."/>
        </authorList>
    </citation>
    <scope>NUCLEOTIDE SEQUENCE</scope>
</reference>
<evidence type="ECO:0000313" key="2">
    <source>
        <dbReference type="EMBL" id="SVB27435.1"/>
    </source>
</evidence>
<proteinExistence type="predicted"/>
<protein>
    <recommendedName>
        <fullName evidence="1">Carbohydrate-binding domain-containing protein</fullName>
    </recommendedName>
</protein>
<dbReference type="GO" id="GO:0016052">
    <property type="term" value="P:carbohydrate catabolic process"/>
    <property type="evidence" value="ECO:0007669"/>
    <property type="project" value="InterPro"/>
</dbReference>
<dbReference type="GO" id="GO:0030246">
    <property type="term" value="F:carbohydrate binding"/>
    <property type="evidence" value="ECO:0007669"/>
    <property type="project" value="InterPro"/>
</dbReference>
<sequence>MAYPKCKWIIQAVAVVALACVFPLRATSQRSQVPPPHSTDVEILGPPAPVAPAVITRDDRGQATVRAVRVTEGHRIDGVLDEEFYETTISMSGFIQTLPIEGAEPSERTEAWVAFDDANVYVSARVWDSGGQEAWIANEMRRDSRHLSRNDNFGVYLDTYYDRRNSIGFYVNALGGVTDQQITNEGNPNRDWNPVTEIRTGQFDGGWTVEMAIPFRSVRYRSGTEQVWGIQMRRSVARRNEWNFLTLVPTAVAPNGSTGTFRVSRYGTLVGIEAPPTSRKNVEVKPYVISGLRTGLNVDSNVSDDAYGDLGLDVKYGV</sequence>
<name>A0A382CN04_9ZZZZ</name>
<organism evidence="2">
    <name type="scientific">marine metagenome</name>
    <dbReference type="NCBI Taxonomy" id="408172"/>
    <lineage>
        <taxon>unclassified sequences</taxon>
        <taxon>metagenomes</taxon>
        <taxon>ecological metagenomes</taxon>
    </lineage>
</organism>
<feature type="non-terminal residue" evidence="2">
    <location>
        <position position="318"/>
    </location>
</feature>
<feature type="non-terminal residue" evidence="2">
    <location>
        <position position="1"/>
    </location>
</feature>
<dbReference type="SUPFAM" id="SSF49344">
    <property type="entry name" value="CBD9-like"/>
    <property type="match status" value="1"/>
</dbReference>
<dbReference type="EMBL" id="UINC01035277">
    <property type="protein sequence ID" value="SVB27435.1"/>
    <property type="molecule type" value="Genomic_DNA"/>
</dbReference>
<feature type="domain" description="Carbohydrate-binding" evidence="1">
    <location>
        <begin position="76"/>
        <end position="232"/>
    </location>
</feature>
<evidence type="ECO:0000259" key="1">
    <source>
        <dbReference type="Pfam" id="PF06452"/>
    </source>
</evidence>
<dbReference type="PROSITE" id="PS51257">
    <property type="entry name" value="PROKAR_LIPOPROTEIN"/>
    <property type="match status" value="1"/>
</dbReference>
<gene>
    <name evidence="2" type="ORF">METZ01_LOCUS180289</name>
</gene>
<dbReference type="InterPro" id="IPR010502">
    <property type="entry name" value="Carb-bd_dom_fam9"/>
</dbReference>
<dbReference type="AlphaFoldDB" id="A0A382CN04"/>
<dbReference type="GO" id="GO:0004553">
    <property type="term" value="F:hydrolase activity, hydrolyzing O-glycosyl compounds"/>
    <property type="evidence" value="ECO:0007669"/>
    <property type="project" value="InterPro"/>
</dbReference>
<dbReference type="Gene3D" id="2.60.40.1190">
    <property type="match status" value="1"/>
</dbReference>
<accession>A0A382CN04</accession>
<dbReference type="CDD" id="cd09618">
    <property type="entry name" value="CBM9_like_2"/>
    <property type="match status" value="1"/>
</dbReference>
<dbReference type="Pfam" id="PF06452">
    <property type="entry name" value="CBM9_1"/>
    <property type="match status" value="1"/>
</dbReference>